<sequence>MRVLVVEDEPYLAEAVRDGLRLAAVPADVAPDGARALEMLRENRYDVVVLDRDLPVVPGDEVARVVAATPDGPRVLMLTAADRLDDKASGFALGADDYLVKPFAMRELVLRVRAVARRAGPGRPPVLEAEGVRLDPFRREVHREGHHVPLTRKQFAVLEVLMAADGGVVSAEDLLEQAWDAHADPFTGAVRVTMSTLRSRLGAPAVIHTVTGVGYRFGGPAAPAP</sequence>
<dbReference type="CDD" id="cd00383">
    <property type="entry name" value="trans_reg_C"/>
    <property type="match status" value="1"/>
</dbReference>
<dbReference type="Gene3D" id="6.10.250.690">
    <property type="match status" value="1"/>
</dbReference>
<feature type="modified residue" description="4-aspartylphosphate" evidence="2">
    <location>
        <position position="51"/>
    </location>
</feature>
<dbReference type="InterPro" id="IPR039420">
    <property type="entry name" value="WalR-like"/>
</dbReference>
<dbReference type="Proteomes" id="UP000276232">
    <property type="component" value="Unassembled WGS sequence"/>
</dbReference>
<evidence type="ECO:0000259" key="5">
    <source>
        <dbReference type="PROSITE" id="PS51755"/>
    </source>
</evidence>
<dbReference type="RefSeq" id="WP_123378459.1">
    <property type="nucleotide sequence ID" value="NZ_RJKN01000001.1"/>
</dbReference>
<keyword evidence="7" id="KW-1185">Reference proteome</keyword>
<dbReference type="SMART" id="SM00448">
    <property type="entry name" value="REC"/>
    <property type="match status" value="1"/>
</dbReference>
<organism evidence="6 7">
    <name type="scientific">Pseudokineococcus lusitanus</name>
    <dbReference type="NCBI Taxonomy" id="763993"/>
    <lineage>
        <taxon>Bacteria</taxon>
        <taxon>Bacillati</taxon>
        <taxon>Actinomycetota</taxon>
        <taxon>Actinomycetes</taxon>
        <taxon>Kineosporiales</taxon>
        <taxon>Kineosporiaceae</taxon>
        <taxon>Pseudokineococcus</taxon>
    </lineage>
</organism>
<dbReference type="Pfam" id="PF00072">
    <property type="entry name" value="Response_reg"/>
    <property type="match status" value="1"/>
</dbReference>
<dbReference type="PROSITE" id="PS51755">
    <property type="entry name" value="OMPR_PHOB"/>
    <property type="match status" value="1"/>
</dbReference>
<dbReference type="GO" id="GO:0000976">
    <property type="term" value="F:transcription cis-regulatory region binding"/>
    <property type="evidence" value="ECO:0007669"/>
    <property type="project" value="TreeGrafter"/>
</dbReference>
<dbReference type="OrthoDB" id="9802426at2"/>
<evidence type="ECO:0000256" key="2">
    <source>
        <dbReference type="PROSITE-ProRule" id="PRU00169"/>
    </source>
</evidence>
<reference evidence="6 7" key="1">
    <citation type="journal article" date="2015" name="Stand. Genomic Sci.">
        <title>Genomic Encyclopedia of Bacterial and Archaeal Type Strains, Phase III: the genomes of soil and plant-associated and newly described type strains.</title>
        <authorList>
            <person name="Whitman W.B."/>
            <person name="Woyke T."/>
            <person name="Klenk H.P."/>
            <person name="Zhou Y."/>
            <person name="Lilburn T.G."/>
            <person name="Beck B.J."/>
            <person name="De Vos P."/>
            <person name="Vandamme P."/>
            <person name="Eisen J.A."/>
            <person name="Garrity G."/>
            <person name="Hugenholtz P."/>
            <person name="Kyrpides N.C."/>
        </authorList>
    </citation>
    <scope>NUCLEOTIDE SEQUENCE [LARGE SCALE GENOMIC DNA]</scope>
    <source>
        <strain evidence="6 7">CECT 7306</strain>
    </source>
</reference>
<evidence type="ECO:0000313" key="6">
    <source>
        <dbReference type="EMBL" id="ROP45748.1"/>
    </source>
</evidence>
<feature type="DNA-binding region" description="OmpR/PhoB-type" evidence="3">
    <location>
        <begin position="124"/>
        <end position="219"/>
    </location>
</feature>
<dbReference type="PANTHER" id="PTHR48111:SF36">
    <property type="entry name" value="TRANSCRIPTIONAL REGULATORY PROTEIN CUTR"/>
    <property type="match status" value="1"/>
</dbReference>
<dbReference type="GO" id="GO:0006355">
    <property type="term" value="P:regulation of DNA-templated transcription"/>
    <property type="evidence" value="ECO:0007669"/>
    <property type="project" value="InterPro"/>
</dbReference>
<feature type="domain" description="OmpR/PhoB-type" evidence="5">
    <location>
        <begin position="124"/>
        <end position="219"/>
    </location>
</feature>
<evidence type="ECO:0000259" key="4">
    <source>
        <dbReference type="PROSITE" id="PS50110"/>
    </source>
</evidence>
<keyword evidence="2" id="KW-0597">Phosphoprotein</keyword>
<dbReference type="PANTHER" id="PTHR48111">
    <property type="entry name" value="REGULATOR OF RPOS"/>
    <property type="match status" value="1"/>
</dbReference>
<evidence type="ECO:0000256" key="1">
    <source>
        <dbReference type="ARBA" id="ARBA00023125"/>
    </source>
</evidence>
<keyword evidence="1 3" id="KW-0238">DNA-binding</keyword>
<proteinExistence type="predicted"/>
<dbReference type="GO" id="GO:0000156">
    <property type="term" value="F:phosphorelay response regulator activity"/>
    <property type="evidence" value="ECO:0007669"/>
    <property type="project" value="TreeGrafter"/>
</dbReference>
<gene>
    <name evidence="6" type="ORF">EDC03_0353</name>
</gene>
<protein>
    <submittedName>
        <fullName evidence="6">Two-component system response regulator VanR</fullName>
    </submittedName>
</protein>
<accession>A0A3N1HT98</accession>
<name>A0A3N1HT98_9ACTN</name>
<dbReference type="PROSITE" id="PS50110">
    <property type="entry name" value="RESPONSE_REGULATORY"/>
    <property type="match status" value="1"/>
</dbReference>
<evidence type="ECO:0000256" key="3">
    <source>
        <dbReference type="PROSITE-ProRule" id="PRU01091"/>
    </source>
</evidence>
<dbReference type="AlphaFoldDB" id="A0A3N1HT98"/>
<dbReference type="InParanoid" id="A0A3N1HT98"/>
<dbReference type="InterPro" id="IPR011006">
    <property type="entry name" value="CheY-like_superfamily"/>
</dbReference>
<dbReference type="SUPFAM" id="SSF52172">
    <property type="entry name" value="CheY-like"/>
    <property type="match status" value="1"/>
</dbReference>
<dbReference type="GO" id="GO:0032993">
    <property type="term" value="C:protein-DNA complex"/>
    <property type="evidence" value="ECO:0007669"/>
    <property type="project" value="TreeGrafter"/>
</dbReference>
<dbReference type="GO" id="GO:0005829">
    <property type="term" value="C:cytosol"/>
    <property type="evidence" value="ECO:0007669"/>
    <property type="project" value="TreeGrafter"/>
</dbReference>
<dbReference type="Gene3D" id="3.40.50.2300">
    <property type="match status" value="1"/>
</dbReference>
<dbReference type="Gene3D" id="1.10.10.10">
    <property type="entry name" value="Winged helix-like DNA-binding domain superfamily/Winged helix DNA-binding domain"/>
    <property type="match status" value="1"/>
</dbReference>
<dbReference type="SMART" id="SM00862">
    <property type="entry name" value="Trans_reg_C"/>
    <property type="match status" value="1"/>
</dbReference>
<dbReference type="Pfam" id="PF00486">
    <property type="entry name" value="Trans_reg_C"/>
    <property type="match status" value="1"/>
</dbReference>
<dbReference type="InterPro" id="IPR001867">
    <property type="entry name" value="OmpR/PhoB-type_DNA-bd"/>
</dbReference>
<dbReference type="EMBL" id="RJKN01000001">
    <property type="protein sequence ID" value="ROP45748.1"/>
    <property type="molecule type" value="Genomic_DNA"/>
</dbReference>
<dbReference type="InterPro" id="IPR001789">
    <property type="entry name" value="Sig_transdc_resp-reg_receiver"/>
</dbReference>
<comment type="caution">
    <text evidence="6">The sequence shown here is derived from an EMBL/GenBank/DDBJ whole genome shotgun (WGS) entry which is preliminary data.</text>
</comment>
<evidence type="ECO:0000313" key="7">
    <source>
        <dbReference type="Proteomes" id="UP000276232"/>
    </source>
</evidence>
<feature type="domain" description="Response regulatory" evidence="4">
    <location>
        <begin position="2"/>
        <end position="116"/>
    </location>
</feature>
<dbReference type="InterPro" id="IPR036388">
    <property type="entry name" value="WH-like_DNA-bd_sf"/>
</dbReference>